<dbReference type="RefSeq" id="WP_387986974.1">
    <property type="nucleotide sequence ID" value="NZ_JBHSGR010000003.1"/>
</dbReference>
<gene>
    <name evidence="3" type="ORF">ACFO3M_04665</name>
</gene>
<accession>A0ABV9LGP6</accession>
<feature type="region of interest" description="Disordered" evidence="1">
    <location>
        <begin position="1"/>
        <end position="93"/>
    </location>
</feature>
<dbReference type="Proteomes" id="UP001596025">
    <property type="component" value="Unassembled WGS sequence"/>
</dbReference>
<evidence type="ECO:0000313" key="3">
    <source>
        <dbReference type="EMBL" id="MFC4692675.1"/>
    </source>
</evidence>
<organism evidence="3 4">
    <name type="scientific">Geodermatophilus arenarius</name>
    <dbReference type="NCBI Taxonomy" id="1137990"/>
    <lineage>
        <taxon>Bacteria</taxon>
        <taxon>Bacillati</taxon>
        <taxon>Actinomycetota</taxon>
        <taxon>Actinomycetes</taxon>
        <taxon>Geodermatophilales</taxon>
        <taxon>Geodermatophilaceae</taxon>
        <taxon>Geodermatophilus</taxon>
    </lineage>
</organism>
<evidence type="ECO:0000256" key="1">
    <source>
        <dbReference type="SAM" id="MobiDB-lite"/>
    </source>
</evidence>
<evidence type="ECO:0000256" key="2">
    <source>
        <dbReference type="SAM" id="Phobius"/>
    </source>
</evidence>
<protein>
    <submittedName>
        <fullName evidence="3">Uncharacterized protein</fullName>
    </submittedName>
</protein>
<feature type="compositionally biased region" description="Gly residues" evidence="1">
    <location>
        <begin position="55"/>
        <end position="71"/>
    </location>
</feature>
<keyword evidence="2" id="KW-1133">Transmembrane helix</keyword>
<sequence length="203" mass="19654">MTEPAVPARPAPPTAPATAPVQYPPGDPGAGGATAAGQASPGTAAPAPGGPPGGPGTGGPSTGGPAPGGEAGSSPTGPVPGRPPVVRPRRSDPLTRMGPWAPLAGAVLGLLAGVVAVLLLGGRAEAFAERLALVFLVVGLVMLGAAGALLADEVRLVRRGAREATVRPAWVEATAGLINGLTPARLLLGSSAFVLFLAAYTAR</sequence>
<evidence type="ECO:0000313" key="4">
    <source>
        <dbReference type="Proteomes" id="UP001596025"/>
    </source>
</evidence>
<comment type="caution">
    <text evidence="3">The sequence shown here is derived from an EMBL/GenBank/DDBJ whole genome shotgun (WGS) entry which is preliminary data.</text>
</comment>
<keyword evidence="4" id="KW-1185">Reference proteome</keyword>
<keyword evidence="2" id="KW-0472">Membrane</keyword>
<feature type="transmembrane region" description="Helical" evidence="2">
    <location>
        <begin position="100"/>
        <end position="120"/>
    </location>
</feature>
<reference evidence="4" key="1">
    <citation type="journal article" date="2019" name="Int. J. Syst. Evol. Microbiol.">
        <title>The Global Catalogue of Microorganisms (GCM) 10K type strain sequencing project: providing services to taxonomists for standard genome sequencing and annotation.</title>
        <authorList>
            <consortium name="The Broad Institute Genomics Platform"/>
            <consortium name="The Broad Institute Genome Sequencing Center for Infectious Disease"/>
            <person name="Wu L."/>
            <person name="Ma J."/>
        </authorList>
    </citation>
    <scope>NUCLEOTIDE SEQUENCE [LARGE SCALE GENOMIC DNA]</scope>
    <source>
        <strain evidence="4">CCUG 62763</strain>
    </source>
</reference>
<feature type="transmembrane region" description="Helical" evidence="2">
    <location>
        <begin position="132"/>
        <end position="151"/>
    </location>
</feature>
<keyword evidence="2" id="KW-0812">Transmembrane</keyword>
<feature type="compositionally biased region" description="Pro residues" evidence="1">
    <location>
        <begin position="77"/>
        <end position="86"/>
    </location>
</feature>
<feature type="transmembrane region" description="Helical" evidence="2">
    <location>
        <begin position="184"/>
        <end position="202"/>
    </location>
</feature>
<dbReference type="EMBL" id="JBHSGR010000003">
    <property type="protein sequence ID" value="MFC4692675.1"/>
    <property type="molecule type" value="Genomic_DNA"/>
</dbReference>
<feature type="compositionally biased region" description="Low complexity" evidence="1">
    <location>
        <begin position="35"/>
        <end position="47"/>
    </location>
</feature>
<proteinExistence type="predicted"/>
<name>A0ABV9LGP6_9ACTN</name>